<reference evidence="2 3" key="1">
    <citation type="submission" date="2013-07" db="EMBL/GenBank/DDBJ databases">
        <title>The Genome Sequence of Cryptococcus heveanensis BCC8398.</title>
        <authorList>
            <consortium name="The Broad Institute Genome Sequencing Platform"/>
            <person name="Cuomo C."/>
            <person name="Litvintseva A."/>
            <person name="Chen Y."/>
            <person name="Heitman J."/>
            <person name="Sun S."/>
            <person name="Springer D."/>
            <person name="Dromer F."/>
            <person name="Young S.K."/>
            <person name="Zeng Q."/>
            <person name="Gargeya S."/>
            <person name="Fitzgerald M."/>
            <person name="Abouelleil A."/>
            <person name="Alvarado L."/>
            <person name="Berlin A.M."/>
            <person name="Chapman S.B."/>
            <person name="Dewar J."/>
            <person name="Goldberg J."/>
            <person name="Griggs A."/>
            <person name="Gujja S."/>
            <person name="Hansen M."/>
            <person name="Howarth C."/>
            <person name="Imamovic A."/>
            <person name="Larimer J."/>
            <person name="McCowan C."/>
            <person name="Murphy C."/>
            <person name="Pearson M."/>
            <person name="Priest M."/>
            <person name="Roberts A."/>
            <person name="Saif S."/>
            <person name="Shea T."/>
            <person name="Sykes S."/>
            <person name="Wortman J."/>
            <person name="Nusbaum C."/>
            <person name="Birren B."/>
        </authorList>
    </citation>
    <scope>NUCLEOTIDE SEQUENCE [LARGE SCALE GENOMIC DNA]</scope>
    <source>
        <strain evidence="2 3">BCC8398</strain>
    </source>
</reference>
<dbReference type="EMBL" id="KI669499">
    <property type="protein sequence ID" value="OCF35434.1"/>
    <property type="molecule type" value="Genomic_DNA"/>
</dbReference>
<sequence>MATQTPVMHQNHHNSNSYTHRPHAQSSSSMGAGAGTAGLYDDPTAWHSPSPFATTPSSLPHVSLGSVGTGAGTSVSPVESKHKSRIGAQSTSPEIIKKAHGQALGLTQTHDINGSRVILTSSSSSPSEYGIGLGSGNSNNNLKGKEARLGGGSSLKEGSDQVLLGLSSNGDEKDYQT</sequence>
<evidence type="ECO:0000256" key="1">
    <source>
        <dbReference type="SAM" id="MobiDB-lite"/>
    </source>
</evidence>
<feature type="compositionally biased region" description="Polar residues" evidence="1">
    <location>
        <begin position="51"/>
        <end position="60"/>
    </location>
</feature>
<dbReference type="Proteomes" id="UP000092666">
    <property type="component" value="Unassembled WGS sequence"/>
</dbReference>
<organism evidence="2 3">
    <name type="scientific">Kwoniella heveanensis BCC8398</name>
    <dbReference type="NCBI Taxonomy" id="1296120"/>
    <lineage>
        <taxon>Eukaryota</taxon>
        <taxon>Fungi</taxon>
        <taxon>Dikarya</taxon>
        <taxon>Basidiomycota</taxon>
        <taxon>Agaricomycotina</taxon>
        <taxon>Tremellomycetes</taxon>
        <taxon>Tremellales</taxon>
        <taxon>Cryptococcaceae</taxon>
        <taxon>Kwoniella</taxon>
    </lineage>
</organism>
<evidence type="ECO:0000313" key="3">
    <source>
        <dbReference type="Proteomes" id="UP000092666"/>
    </source>
</evidence>
<gene>
    <name evidence="2" type="ORF">I316_02986</name>
</gene>
<feature type="region of interest" description="Disordered" evidence="1">
    <location>
        <begin position="120"/>
        <end position="177"/>
    </location>
</feature>
<evidence type="ECO:0000313" key="2">
    <source>
        <dbReference type="EMBL" id="OCF35434.1"/>
    </source>
</evidence>
<name>A0A1B9GWL9_9TREE</name>
<feature type="compositionally biased region" description="Low complexity" evidence="1">
    <location>
        <begin position="62"/>
        <end position="78"/>
    </location>
</feature>
<reference evidence="3" key="2">
    <citation type="submission" date="2013-12" db="EMBL/GenBank/DDBJ databases">
        <title>Evolution of pathogenesis and genome organization in the Tremellales.</title>
        <authorList>
            <person name="Cuomo C."/>
            <person name="Litvintseva A."/>
            <person name="Heitman J."/>
            <person name="Chen Y."/>
            <person name="Sun S."/>
            <person name="Springer D."/>
            <person name="Dromer F."/>
            <person name="Young S."/>
            <person name="Zeng Q."/>
            <person name="Chapman S."/>
            <person name="Gujja S."/>
            <person name="Saif S."/>
            <person name="Birren B."/>
        </authorList>
    </citation>
    <scope>NUCLEOTIDE SEQUENCE [LARGE SCALE GENOMIC DNA]</scope>
    <source>
        <strain evidence="3">BCC8398</strain>
    </source>
</reference>
<accession>A0A1B9GWL9</accession>
<dbReference type="AlphaFoldDB" id="A0A1B9GWL9"/>
<keyword evidence="3" id="KW-1185">Reference proteome</keyword>
<feature type="compositionally biased region" description="Polar residues" evidence="1">
    <location>
        <begin position="1"/>
        <end position="19"/>
    </location>
</feature>
<proteinExistence type="predicted"/>
<feature type="region of interest" description="Disordered" evidence="1">
    <location>
        <begin position="1"/>
        <end position="93"/>
    </location>
</feature>
<protein>
    <submittedName>
        <fullName evidence="2">Uncharacterized protein</fullName>
    </submittedName>
</protein>